<dbReference type="InterPro" id="IPR013750">
    <property type="entry name" value="GHMP_kinase_C_dom"/>
</dbReference>
<evidence type="ECO:0000256" key="7">
    <source>
        <dbReference type="ARBA" id="ARBA00022840"/>
    </source>
</evidence>
<feature type="binding site" evidence="10">
    <location>
        <begin position="113"/>
        <end position="123"/>
    </location>
    <ligand>
        <name>ATP</name>
        <dbReference type="ChEBI" id="CHEBI:30616"/>
    </ligand>
</feature>
<dbReference type="EC" id="2.7.1.148" evidence="2 10"/>
<evidence type="ECO:0000313" key="13">
    <source>
        <dbReference type="EMBL" id="CAD7056489.1"/>
    </source>
</evidence>
<evidence type="ECO:0000256" key="1">
    <source>
        <dbReference type="ARBA" id="ARBA00009684"/>
    </source>
</evidence>
<comment type="pathway">
    <text evidence="10">Isoprenoid biosynthesis; isopentenyl diphosphate biosynthesis via DXP pathway; isopentenyl diphosphate from 1-deoxy-D-xylulose 5-phosphate: step 3/6.</text>
</comment>
<evidence type="ECO:0000256" key="8">
    <source>
        <dbReference type="ARBA" id="ARBA00023229"/>
    </source>
</evidence>
<keyword evidence="7 10" id="KW-0067">ATP-binding</keyword>
<evidence type="ECO:0000256" key="4">
    <source>
        <dbReference type="ARBA" id="ARBA00022679"/>
    </source>
</evidence>
<gene>
    <name evidence="10" type="primary">ispE</name>
    <name evidence="13" type="ORF">RHAB21_00965</name>
</gene>
<dbReference type="PANTHER" id="PTHR43527">
    <property type="entry name" value="4-DIPHOSPHOCYTIDYL-2-C-METHYL-D-ERYTHRITOL KINASE, CHLOROPLASTIC"/>
    <property type="match status" value="1"/>
</dbReference>
<dbReference type="NCBIfam" id="NF011202">
    <property type="entry name" value="PRK14608.1"/>
    <property type="match status" value="1"/>
</dbReference>
<dbReference type="Gene3D" id="3.30.70.890">
    <property type="entry name" value="GHMP kinase, C-terminal domain"/>
    <property type="match status" value="1"/>
</dbReference>
<name>A0ABM8PZL6_9HYPH</name>
<dbReference type="SUPFAM" id="SSF55060">
    <property type="entry name" value="GHMP Kinase, C-terminal domain"/>
    <property type="match status" value="1"/>
</dbReference>
<dbReference type="NCBIfam" id="TIGR00154">
    <property type="entry name" value="ispE"/>
    <property type="match status" value="1"/>
</dbReference>
<feature type="active site" evidence="10">
    <location>
        <position position="156"/>
    </location>
</feature>
<keyword evidence="6 10" id="KW-0418">Kinase</keyword>
<comment type="function">
    <text evidence="10">Catalyzes the phosphorylation of the position 2 hydroxy group of 4-diphosphocytidyl-2C-methyl-D-erythritol.</text>
</comment>
<evidence type="ECO:0000259" key="12">
    <source>
        <dbReference type="Pfam" id="PF08544"/>
    </source>
</evidence>
<evidence type="ECO:0000313" key="14">
    <source>
        <dbReference type="Proteomes" id="UP000601041"/>
    </source>
</evidence>
<keyword evidence="8 10" id="KW-0414">Isoprene biosynthesis</keyword>
<keyword evidence="5 10" id="KW-0547">Nucleotide-binding</keyword>
<dbReference type="Proteomes" id="UP000601041">
    <property type="component" value="Unassembled WGS sequence"/>
</dbReference>
<comment type="similarity">
    <text evidence="1 10">Belongs to the GHMP kinase family. IspE subfamily.</text>
</comment>
<feature type="domain" description="GHMP kinase N-terminal" evidence="11">
    <location>
        <begin position="82"/>
        <end position="163"/>
    </location>
</feature>
<feature type="active site" evidence="10">
    <location>
        <position position="24"/>
    </location>
</feature>
<protein>
    <recommendedName>
        <fullName evidence="3 10">4-diphosphocytidyl-2-C-methyl-D-erythritol kinase</fullName>
        <shortName evidence="10">CMK</shortName>
        <ecNumber evidence="2 10">2.7.1.148</ecNumber>
    </recommendedName>
    <alternativeName>
        <fullName evidence="9 10">4-(cytidine-5'-diphospho)-2-C-methyl-D-erythritol kinase</fullName>
    </alternativeName>
</protein>
<sequence>MRPSLHGSGAELVNLPVTELAPAKINLALHVTGQRPDGYHLIESIVTFADIGDHLTFSLADEDRLSLSGPFAPAITGGPDNLVARARDGLRRLLQARGFEAPAVAIHLEKNLPVASGIGGGSADAAATLRGLLRLWSAGGVGTDEIEALALSIGADVPMCLAGRPLIASGIGEKLSPLTAMPRFAMALANPLRGISTPEVFSRLASSQNPGLVLNDPCDWISSLAAARNDLQGPASELVPEIGELCDLLRSRGAVLTRMSGSGATCFGIFDSRPSADHAVGMLQAAMPDWYFASTETIAGS</sequence>
<dbReference type="InterPro" id="IPR036554">
    <property type="entry name" value="GHMP_kinase_C_sf"/>
</dbReference>
<dbReference type="InterPro" id="IPR014721">
    <property type="entry name" value="Ribsml_uS5_D2-typ_fold_subgr"/>
</dbReference>
<dbReference type="EMBL" id="CABFWE030000016">
    <property type="protein sequence ID" value="CAD7056489.1"/>
    <property type="molecule type" value="Genomic_DNA"/>
</dbReference>
<feature type="domain" description="GHMP kinase C-terminal" evidence="12">
    <location>
        <begin position="227"/>
        <end position="288"/>
    </location>
</feature>
<dbReference type="Pfam" id="PF00288">
    <property type="entry name" value="GHMP_kinases_N"/>
    <property type="match status" value="1"/>
</dbReference>
<dbReference type="SUPFAM" id="SSF54211">
    <property type="entry name" value="Ribosomal protein S5 domain 2-like"/>
    <property type="match status" value="1"/>
</dbReference>
<comment type="catalytic activity">
    <reaction evidence="10">
        <text>4-CDP-2-C-methyl-D-erythritol + ATP = 4-CDP-2-C-methyl-D-erythritol 2-phosphate + ADP + H(+)</text>
        <dbReference type="Rhea" id="RHEA:18437"/>
        <dbReference type="ChEBI" id="CHEBI:15378"/>
        <dbReference type="ChEBI" id="CHEBI:30616"/>
        <dbReference type="ChEBI" id="CHEBI:57823"/>
        <dbReference type="ChEBI" id="CHEBI:57919"/>
        <dbReference type="ChEBI" id="CHEBI:456216"/>
        <dbReference type="EC" id="2.7.1.148"/>
    </reaction>
</comment>
<accession>A0ABM8PZL6</accession>
<evidence type="ECO:0000256" key="3">
    <source>
        <dbReference type="ARBA" id="ARBA00017473"/>
    </source>
</evidence>
<dbReference type="PIRSF" id="PIRSF010376">
    <property type="entry name" value="IspE"/>
    <property type="match status" value="1"/>
</dbReference>
<dbReference type="GO" id="GO:0016301">
    <property type="term" value="F:kinase activity"/>
    <property type="evidence" value="ECO:0007669"/>
    <property type="project" value="UniProtKB-KW"/>
</dbReference>
<evidence type="ECO:0000256" key="10">
    <source>
        <dbReference type="HAMAP-Rule" id="MF_00061"/>
    </source>
</evidence>
<evidence type="ECO:0000256" key="5">
    <source>
        <dbReference type="ARBA" id="ARBA00022741"/>
    </source>
</evidence>
<dbReference type="Gene3D" id="3.30.230.10">
    <property type="match status" value="1"/>
</dbReference>
<dbReference type="HAMAP" id="MF_00061">
    <property type="entry name" value="IspE"/>
    <property type="match status" value="1"/>
</dbReference>
<dbReference type="InterPro" id="IPR004424">
    <property type="entry name" value="IspE"/>
</dbReference>
<evidence type="ECO:0000256" key="2">
    <source>
        <dbReference type="ARBA" id="ARBA00012052"/>
    </source>
</evidence>
<proteinExistence type="inferred from homology"/>
<dbReference type="InterPro" id="IPR020568">
    <property type="entry name" value="Ribosomal_Su5_D2-typ_SF"/>
</dbReference>
<reference evidence="13 14" key="1">
    <citation type="submission" date="2020-11" db="EMBL/GenBank/DDBJ databases">
        <authorList>
            <person name="Lassalle F."/>
        </authorList>
    </citation>
    <scope>NUCLEOTIDE SEQUENCE [LARGE SCALE GENOMIC DNA]</scope>
    <source>
        <strain evidence="13 14">AB21</strain>
    </source>
</reference>
<keyword evidence="4 10" id="KW-0808">Transferase</keyword>
<evidence type="ECO:0000259" key="11">
    <source>
        <dbReference type="Pfam" id="PF00288"/>
    </source>
</evidence>
<dbReference type="Pfam" id="PF08544">
    <property type="entry name" value="GHMP_kinases_C"/>
    <property type="match status" value="1"/>
</dbReference>
<dbReference type="PANTHER" id="PTHR43527:SF2">
    <property type="entry name" value="4-DIPHOSPHOCYTIDYL-2-C-METHYL-D-ERYTHRITOL KINASE, CHLOROPLASTIC"/>
    <property type="match status" value="1"/>
</dbReference>
<keyword evidence="14" id="KW-1185">Reference proteome</keyword>
<organism evidence="13 14">
    <name type="scientific">Pseudorhizobium halotolerans</name>
    <dbReference type="NCBI Taxonomy" id="1233081"/>
    <lineage>
        <taxon>Bacteria</taxon>
        <taxon>Pseudomonadati</taxon>
        <taxon>Pseudomonadota</taxon>
        <taxon>Alphaproteobacteria</taxon>
        <taxon>Hyphomicrobiales</taxon>
        <taxon>Rhizobiaceae</taxon>
        <taxon>Rhizobium/Agrobacterium group</taxon>
        <taxon>Pseudorhizobium</taxon>
    </lineage>
</organism>
<comment type="caution">
    <text evidence="13">The sequence shown here is derived from an EMBL/GenBank/DDBJ whole genome shotgun (WGS) entry which is preliminary data.</text>
</comment>
<evidence type="ECO:0000256" key="9">
    <source>
        <dbReference type="ARBA" id="ARBA00032554"/>
    </source>
</evidence>
<dbReference type="InterPro" id="IPR006204">
    <property type="entry name" value="GHMP_kinase_N_dom"/>
</dbReference>
<evidence type="ECO:0000256" key="6">
    <source>
        <dbReference type="ARBA" id="ARBA00022777"/>
    </source>
</evidence>